<dbReference type="EMBL" id="ML996577">
    <property type="protein sequence ID" value="KAF2755484.1"/>
    <property type="molecule type" value="Genomic_DNA"/>
</dbReference>
<dbReference type="InterPro" id="IPR013097">
    <property type="entry name" value="Dabb"/>
</dbReference>
<dbReference type="SMART" id="SM00886">
    <property type="entry name" value="Dabb"/>
    <property type="match status" value="1"/>
</dbReference>
<gene>
    <name evidence="3" type="ORF">EJ05DRAFT_478482</name>
</gene>
<dbReference type="SUPFAM" id="SSF54909">
    <property type="entry name" value="Dimeric alpha+beta barrel"/>
    <property type="match status" value="1"/>
</dbReference>
<reference evidence="3" key="1">
    <citation type="journal article" date="2020" name="Stud. Mycol.">
        <title>101 Dothideomycetes genomes: a test case for predicting lifestyles and emergence of pathogens.</title>
        <authorList>
            <person name="Haridas S."/>
            <person name="Albert R."/>
            <person name="Binder M."/>
            <person name="Bloem J."/>
            <person name="Labutti K."/>
            <person name="Salamov A."/>
            <person name="Andreopoulos B."/>
            <person name="Baker S."/>
            <person name="Barry K."/>
            <person name="Bills G."/>
            <person name="Bluhm B."/>
            <person name="Cannon C."/>
            <person name="Castanera R."/>
            <person name="Culley D."/>
            <person name="Daum C."/>
            <person name="Ezra D."/>
            <person name="Gonzalez J."/>
            <person name="Henrissat B."/>
            <person name="Kuo A."/>
            <person name="Liang C."/>
            <person name="Lipzen A."/>
            <person name="Lutzoni F."/>
            <person name="Magnuson J."/>
            <person name="Mondo S."/>
            <person name="Nolan M."/>
            <person name="Ohm R."/>
            <person name="Pangilinan J."/>
            <person name="Park H.-J."/>
            <person name="Ramirez L."/>
            <person name="Alfaro M."/>
            <person name="Sun H."/>
            <person name="Tritt A."/>
            <person name="Yoshinaga Y."/>
            <person name="Zwiers L.-H."/>
            <person name="Turgeon B."/>
            <person name="Goodwin S."/>
            <person name="Spatafora J."/>
            <person name="Crous P."/>
            <person name="Grigoriev I."/>
        </authorList>
    </citation>
    <scope>NUCLEOTIDE SEQUENCE</scope>
    <source>
        <strain evidence="3">CBS 121739</strain>
    </source>
</reference>
<feature type="domain" description="Stress-response A/B barrel" evidence="2">
    <location>
        <begin position="1"/>
        <end position="81"/>
    </location>
</feature>
<dbReference type="Proteomes" id="UP000799437">
    <property type="component" value="Unassembled WGS sequence"/>
</dbReference>
<dbReference type="GeneID" id="54485521"/>
<feature type="region of interest" description="Disordered" evidence="1">
    <location>
        <begin position="1"/>
        <end position="31"/>
    </location>
</feature>
<protein>
    <recommendedName>
        <fullName evidence="2">Stress-response A/B barrel domain-containing protein</fullName>
    </recommendedName>
</protein>
<dbReference type="InterPro" id="IPR011008">
    <property type="entry name" value="Dimeric_a/b-barrel"/>
</dbReference>
<dbReference type="Pfam" id="PF07876">
    <property type="entry name" value="Dabb"/>
    <property type="match status" value="1"/>
</dbReference>
<organism evidence="3 4">
    <name type="scientific">Pseudovirgaria hyperparasitica</name>
    <dbReference type="NCBI Taxonomy" id="470096"/>
    <lineage>
        <taxon>Eukaryota</taxon>
        <taxon>Fungi</taxon>
        <taxon>Dikarya</taxon>
        <taxon>Ascomycota</taxon>
        <taxon>Pezizomycotina</taxon>
        <taxon>Dothideomycetes</taxon>
        <taxon>Dothideomycetes incertae sedis</taxon>
        <taxon>Acrospermales</taxon>
        <taxon>Acrospermaceae</taxon>
        <taxon>Pseudovirgaria</taxon>
    </lineage>
</organism>
<evidence type="ECO:0000256" key="1">
    <source>
        <dbReference type="SAM" id="MobiDB-lite"/>
    </source>
</evidence>
<dbReference type="OrthoDB" id="1601230at2759"/>
<evidence type="ECO:0000313" key="3">
    <source>
        <dbReference type="EMBL" id="KAF2755484.1"/>
    </source>
</evidence>
<dbReference type="AlphaFoldDB" id="A0A6A6W0H3"/>
<dbReference type="PROSITE" id="PS51502">
    <property type="entry name" value="S_R_A_B_BARREL"/>
    <property type="match status" value="1"/>
</dbReference>
<dbReference type="Gene3D" id="3.30.70.100">
    <property type="match status" value="1"/>
</dbReference>
<proteinExistence type="predicted"/>
<evidence type="ECO:0000313" key="4">
    <source>
        <dbReference type="Proteomes" id="UP000799437"/>
    </source>
</evidence>
<evidence type="ECO:0000259" key="2">
    <source>
        <dbReference type="PROSITE" id="PS51502"/>
    </source>
</evidence>
<accession>A0A6A6W0H3</accession>
<name>A0A6A6W0H3_9PEZI</name>
<keyword evidence="4" id="KW-1185">Reference proteome</keyword>
<sequence length="86" mass="9256">MLALQHTCKDPAGAGNKPYITEMHGGRDNSQEGAAAGMTHAFIVGFESLADRDYYVNADPVHAAFKARAGEVVERVLVVDYTVGEF</sequence>
<dbReference type="RefSeq" id="XP_033597935.1">
    <property type="nucleotide sequence ID" value="XM_033744467.1"/>
</dbReference>